<evidence type="ECO:0000313" key="3">
    <source>
        <dbReference type="Proteomes" id="UP000215902"/>
    </source>
</evidence>
<dbReference type="EMBL" id="NIVC01000630">
    <property type="protein sequence ID" value="PAA79489.1"/>
    <property type="molecule type" value="Genomic_DNA"/>
</dbReference>
<gene>
    <name evidence="2" type="ORF">BOX15_Mlig017639g2</name>
</gene>
<sequence length="53" mass="5817">MGNDKNAFKDNTSINKDTSASSVAANSAKKCGRPKKKNWSRPRIILKLLLSVI</sequence>
<feature type="compositionally biased region" description="Low complexity" evidence="1">
    <location>
        <begin position="19"/>
        <end position="28"/>
    </location>
</feature>
<organism evidence="2 3">
    <name type="scientific">Macrostomum lignano</name>
    <dbReference type="NCBI Taxonomy" id="282301"/>
    <lineage>
        <taxon>Eukaryota</taxon>
        <taxon>Metazoa</taxon>
        <taxon>Spiralia</taxon>
        <taxon>Lophotrochozoa</taxon>
        <taxon>Platyhelminthes</taxon>
        <taxon>Rhabditophora</taxon>
        <taxon>Macrostomorpha</taxon>
        <taxon>Macrostomida</taxon>
        <taxon>Macrostomidae</taxon>
        <taxon>Macrostomum</taxon>
    </lineage>
</organism>
<proteinExistence type="predicted"/>
<protein>
    <submittedName>
        <fullName evidence="2">Uncharacterized protein</fullName>
    </submittedName>
</protein>
<feature type="compositionally biased region" description="Polar residues" evidence="1">
    <location>
        <begin position="9"/>
        <end position="18"/>
    </location>
</feature>
<dbReference type="Proteomes" id="UP000215902">
    <property type="component" value="Unassembled WGS sequence"/>
</dbReference>
<evidence type="ECO:0000313" key="2">
    <source>
        <dbReference type="EMBL" id="PAA79489.1"/>
    </source>
</evidence>
<feature type="region of interest" description="Disordered" evidence="1">
    <location>
        <begin position="1"/>
        <end position="38"/>
    </location>
</feature>
<reference evidence="2 3" key="1">
    <citation type="submission" date="2017-06" db="EMBL/GenBank/DDBJ databases">
        <title>A platform for efficient transgenesis in Macrostomum lignano, a flatworm model organism for stem cell research.</title>
        <authorList>
            <person name="Berezikov E."/>
        </authorList>
    </citation>
    <scope>NUCLEOTIDE SEQUENCE [LARGE SCALE GENOMIC DNA]</scope>
    <source>
        <strain evidence="2">DV1</strain>
        <tissue evidence="2">Whole organism</tissue>
    </source>
</reference>
<dbReference type="AlphaFoldDB" id="A0A267G2I2"/>
<comment type="caution">
    <text evidence="2">The sequence shown here is derived from an EMBL/GenBank/DDBJ whole genome shotgun (WGS) entry which is preliminary data.</text>
</comment>
<accession>A0A267G2I2</accession>
<name>A0A267G2I2_9PLAT</name>
<keyword evidence="3" id="KW-1185">Reference proteome</keyword>
<evidence type="ECO:0000256" key="1">
    <source>
        <dbReference type="SAM" id="MobiDB-lite"/>
    </source>
</evidence>